<dbReference type="InterPro" id="IPR016120">
    <property type="entry name" value="Sig_transdc_His_kin_SpoOB"/>
</dbReference>
<dbReference type="Gene3D" id="3.30.450.20">
    <property type="entry name" value="PAS domain"/>
    <property type="match status" value="2"/>
</dbReference>
<dbReference type="InterPro" id="IPR033463">
    <property type="entry name" value="sCache_3"/>
</dbReference>
<dbReference type="Gene3D" id="1.10.287.130">
    <property type="match status" value="1"/>
</dbReference>
<dbReference type="Proteomes" id="UP001057134">
    <property type="component" value="Chromosome"/>
</dbReference>
<evidence type="ECO:0000256" key="5">
    <source>
        <dbReference type="ARBA" id="ARBA00022553"/>
    </source>
</evidence>
<evidence type="ECO:0000256" key="7">
    <source>
        <dbReference type="ARBA" id="ARBA00022692"/>
    </source>
</evidence>
<feature type="domain" description="Histidine kinase" evidence="16">
    <location>
        <begin position="334"/>
        <end position="529"/>
    </location>
</feature>
<dbReference type="InterPro" id="IPR035965">
    <property type="entry name" value="PAS-like_dom_sf"/>
</dbReference>
<evidence type="ECO:0000256" key="8">
    <source>
        <dbReference type="ARBA" id="ARBA00022741"/>
    </source>
</evidence>
<evidence type="ECO:0000256" key="13">
    <source>
        <dbReference type="ARBA" id="ARBA00023136"/>
    </source>
</evidence>
<evidence type="ECO:0000256" key="12">
    <source>
        <dbReference type="ARBA" id="ARBA00023012"/>
    </source>
</evidence>
<dbReference type="SUPFAM" id="SSF55874">
    <property type="entry name" value="ATPase domain of HSP90 chaperone/DNA topoisomerase II/histidine kinase"/>
    <property type="match status" value="1"/>
</dbReference>
<dbReference type="PRINTS" id="PR00344">
    <property type="entry name" value="BCTRLSENSOR"/>
</dbReference>
<feature type="region of interest" description="Disordered" evidence="14">
    <location>
        <begin position="532"/>
        <end position="555"/>
    </location>
</feature>
<dbReference type="InterPro" id="IPR005467">
    <property type="entry name" value="His_kinase_dom"/>
</dbReference>
<dbReference type="RefSeq" id="WP_249866442.1">
    <property type="nucleotide sequence ID" value="NZ_CP027059.1"/>
</dbReference>
<protein>
    <recommendedName>
        <fullName evidence="3">histidine kinase</fullName>
        <ecNumber evidence="3">2.7.13.3</ecNumber>
    </recommendedName>
</protein>
<dbReference type="Pfam" id="PF14689">
    <property type="entry name" value="SPOB_a"/>
    <property type="match status" value="1"/>
</dbReference>
<evidence type="ECO:0000256" key="2">
    <source>
        <dbReference type="ARBA" id="ARBA00004651"/>
    </source>
</evidence>
<dbReference type="SUPFAM" id="SSF103190">
    <property type="entry name" value="Sensory domain-like"/>
    <property type="match status" value="1"/>
</dbReference>
<evidence type="ECO:0000256" key="14">
    <source>
        <dbReference type="SAM" id="MobiDB-lite"/>
    </source>
</evidence>
<evidence type="ECO:0000256" key="4">
    <source>
        <dbReference type="ARBA" id="ARBA00022475"/>
    </source>
</evidence>
<keyword evidence="9 17" id="KW-0418">Kinase</keyword>
<evidence type="ECO:0000256" key="9">
    <source>
        <dbReference type="ARBA" id="ARBA00022777"/>
    </source>
</evidence>
<dbReference type="SUPFAM" id="SSF55785">
    <property type="entry name" value="PYP-like sensor domain (PAS domain)"/>
    <property type="match status" value="1"/>
</dbReference>
<dbReference type="PANTHER" id="PTHR43547">
    <property type="entry name" value="TWO-COMPONENT HISTIDINE KINASE"/>
    <property type="match status" value="1"/>
</dbReference>
<dbReference type="SMART" id="SM00091">
    <property type="entry name" value="PAS"/>
    <property type="match status" value="1"/>
</dbReference>
<dbReference type="Pfam" id="PF02518">
    <property type="entry name" value="HATPase_c"/>
    <property type="match status" value="1"/>
</dbReference>
<evidence type="ECO:0000313" key="17">
    <source>
        <dbReference type="EMBL" id="UQZ85908.1"/>
    </source>
</evidence>
<keyword evidence="5" id="KW-0597">Phosphoprotein</keyword>
<dbReference type="SMART" id="SM00387">
    <property type="entry name" value="HATPase_c"/>
    <property type="match status" value="1"/>
</dbReference>
<keyword evidence="6 17" id="KW-0808">Transferase</keyword>
<evidence type="ECO:0000256" key="11">
    <source>
        <dbReference type="ARBA" id="ARBA00022989"/>
    </source>
</evidence>
<dbReference type="InterPro" id="IPR003594">
    <property type="entry name" value="HATPase_dom"/>
</dbReference>
<dbReference type="InterPro" id="IPR039506">
    <property type="entry name" value="SPOB_a"/>
</dbReference>
<evidence type="ECO:0000256" key="6">
    <source>
        <dbReference type="ARBA" id="ARBA00022679"/>
    </source>
</evidence>
<dbReference type="PANTHER" id="PTHR43547:SF10">
    <property type="entry name" value="SENSOR HISTIDINE KINASE DCUS"/>
    <property type="match status" value="1"/>
</dbReference>
<comment type="subcellular location">
    <subcellularLocation>
        <location evidence="2">Cell membrane</location>
        <topology evidence="2">Multi-pass membrane protein</topology>
    </subcellularLocation>
</comment>
<evidence type="ECO:0000313" key="18">
    <source>
        <dbReference type="Proteomes" id="UP001057134"/>
    </source>
</evidence>
<keyword evidence="7 15" id="KW-0812">Transmembrane</keyword>
<dbReference type="GO" id="GO:0004673">
    <property type="term" value="F:protein histidine kinase activity"/>
    <property type="evidence" value="ECO:0007669"/>
    <property type="project" value="UniProtKB-EC"/>
</dbReference>
<dbReference type="CDD" id="cd00130">
    <property type="entry name" value="PAS"/>
    <property type="match status" value="1"/>
</dbReference>
<keyword evidence="4" id="KW-1003">Cell membrane</keyword>
<comment type="catalytic activity">
    <reaction evidence="1">
        <text>ATP + protein L-histidine = ADP + protein N-phospho-L-histidine.</text>
        <dbReference type="EC" id="2.7.13.3"/>
    </reaction>
</comment>
<dbReference type="Gene3D" id="3.30.565.10">
    <property type="entry name" value="Histidine kinase-like ATPase, C-terminal domain"/>
    <property type="match status" value="1"/>
</dbReference>
<feature type="compositionally biased region" description="Pro residues" evidence="14">
    <location>
        <begin position="543"/>
        <end position="555"/>
    </location>
</feature>
<evidence type="ECO:0000259" key="16">
    <source>
        <dbReference type="PROSITE" id="PS50109"/>
    </source>
</evidence>
<keyword evidence="13 15" id="KW-0472">Membrane</keyword>
<evidence type="ECO:0000256" key="1">
    <source>
        <dbReference type="ARBA" id="ARBA00000085"/>
    </source>
</evidence>
<organism evidence="17 18">
    <name type="scientific">Paenibacillus konkukensis</name>
    <dbReference type="NCBI Taxonomy" id="2020716"/>
    <lineage>
        <taxon>Bacteria</taxon>
        <taxon>Bacillati</taxon>
        <taxon>Bacillota</taxon>
        <taxon>Bacilli</taxon>
        <taxon>Bacillales</taxon>
        <taxon>Paenibacillaceae</taxon>
        <taxon>Paenibacillus</taxon>
    </lineage>
</organism>
<reference evidence="17" key="2">
    <citation type="journal article" date="2021" name="J Anim Sci Technol">
        <title>Complete genome sequence of Paenibacillus konkukensis sp. nov. SK3146 as a potential probiotic strain.</title>
        <authorList>
            <person name="Jung H.I."/>
            <person name="Park S."/>
            <person name="Niu K.M."/>
            <person name="Lee S.W."/>
            <person name="Kothari D."/>
            <person name="Yi K.J."/>
            <person name="Kim S.K."/>
        </authorList>
    </citation>
    <scope>NUCLEOTIDE SEQUENCE</scope>
    <source>
        <strain evidence="17">SK3146</strain>
    </source>
</reference>
<dbReference type="EC" id="2.7.13.3" evidence="3"/>
<keyword evidence="10" id="KW-0067">ATP-binding</keyword>
<keyword evidence="18" id="KW-1185">Reference proteome</keyword>
<name>A0ABY4RUL6_9BACL</name>
<accession>A0ABY4RUL6</accession>
<dbReference type="Pfam" id="PF17203">
    <property type="entry name" value="sCache_3_2"/>
    <property type="match status" value="1"/>
</dbReference>
<dbReference type="InterPro" id="IPR036890">
    <property type="entry name" value="HATPase_C_sf"/>
</dbReference>
<feature type="transmembrane region" description="Helical" evidence="15">
    <location>
        <begin position="12"/>
        <end position="35"/>
    </location>
</feature>
<dbReference type="InterPro" id="IPR004358">
    <property type="entry name" value="Sig_transdc_His_kin-like_C"/>
</dbReference>
<gene>
    <name evidence="17" type="primary">dcuS</name>
    <name evidence="17" type="ORF">SK3146_05198</name>
</gene>
<dbReference type="EMBL" id="CP027059">
    <property type="protein sequence ID" value="UQZ85908.1"/>
    <property type="molecule type" value="Genomic_DNA"/>
</dbReference>
<evidence type="ECO:0000256" key="10">
    <source>
        <dbReference type="ARBA" id="ARBA00022840"/>
    </source>
</evidence>
<keyword evidence="11 15" id="KW-1133">Transmembrane helix</keyword>
<evidence type="ECO:0000256" key="15">
    <source>
        <dbReference type="SAM" id="Phobius"/>
    </source>
</evidence>
<evidence type="ECO:0000256" key="3">
    <source>
        <dbReference type="ARBA" id="ARBA00012438"/>
    </source>
</evidence>
<dbReference type="InterPro" id="IPR000014">
    <property type="entry name" value="PAS"/>
</dbReference>
<dbReference type="Pfam" id="PF00989">
    <property type="entry name" value="PAS"/>
    <property type="match status" value="1"/>
</dbReference>
<dbReference type="SUPFAM" id="SSF55890">
    <property type="entry name" value="Sporulation response regulatory protein Spo0B"/>
    <property type="match status" value="1"/>
</dbReference>
<keyword evidence="8" id="KW-0547">Nucleotide-binding</keyword>
<keyword evidence="12" id="KW-0902">Two-component regulatory system</keyword>
<dbReference type="InterPro" id="IPR029151">
    <property type="entry name" value="Sensor-like_sf"/>
</dbReference>
<dbReference type="InterPro" id="IPR013767">
    <property type="entry name" value="PAS_fold"/>
</dbReference>
<sequence>MLQRLKINAKIAILSSGIVLFSLLIGGTVLVGTSIGSSEAELGRRLLVTARTVAQLPEVARGIGDPSQYPAIQEAAERIRIINDVTYVVVMDMNRVRLSHPVDDKIGTVSLSADEGSAFAEHTYVSKAKGELGTALRALVPVMNADHVQIGVVLVGQLLPSIGQVLQTLSGQAYVILLLSLLFGILCSWKLAQHIKKQMFELEPHEIARLLVERTATFHAMHEGVIAIDKDERITIFNDKAKQIMKIDEELDVIGRPIRDVLPDTRLPEILELNHPIYNQELLLGTTIIWSNRVPIKVNAQTVGAVAIFQDRTEVTQIAEELTGVKAFVDALRVQNHEYMNKLHTIGGLIQLGNKEKALDYLFEITEQKEELTRFLSERFKDDSLTGLLLGKISRGSELGIAVAIDRQSHLERFPDRLDHHDIVVLVGNLIENAFDALQPLQRRQKRIVVSVEQDDEVLSVLVEDNGTGIDPAVRERIFEQGFTTKGASGRGIGLYLIAGILRKGGGTIRIDSAPGEGASFLVSFPMKSAEAEREASSGLPESPAPNGFPPPANL</sequence>
<reference evidence="17" key="1">
    <citation type="submission" date="2018-02" db="EMBL/GenBank/DDBJ databases">
        <authorList>
            <person name="Kim S.-K."/>
            <person name="Jung H.-I."/>
            <person name="Lee S.-W."/>
        </authorList>
    </citation>
    <scope>NUCLEOTIDE SEQUENCE</scope>
    <source>
        <strain evidence="17">SK3146</strain>
    </source>
</reference>
<dbReference type="PROSITE" id="PS50109">
    <property type="entry name" value="HIS_KIN"/>
    <property type="match status" value="1"/>
</dbReference>
<proteinExistence type="predicted"/>